<name>A0A5C6F953_9BACT</name>
<evidence type="ECO:0000256" key="4">
    <source>
        <dbReference type="SAM" id="Phobius"/>
    </source>
</evidence>
<dbReference type="InterPro" id="IPR002550">
    <property type="entry name" value="CNNM"/>
</dbReference>
<keyword evidence="3 4" id="KW-0812">Transmembrane</keyword>
<evidence type="ECO:0000256" key="3">
    <source>
        <dbReference type="PROSITE-ProRule" id="PRU01193"/>
    </source>
</evidence>
<feature type="domain" description="CNNM transmembrane" evidence="5">
    <location>
        <begin position="1"/>
        <end position="187"/>
    </location>
</feature>
<evidence type="ECO:0000259" key="5">
    <source>
        <dbReference type="PROSITE" id="PS51846"/>
    </source>
</evidence>
<feature type="transmembrane region" description="Helical" evidence="4">
    <location>
        <begin position="127"/>
        <end position="150"/>
    </location>
</feature>
<dbReference type="PANTHER" id="PTHR22777">
    <property type="entry name" value="HEMOLYSIN-RELATED"/>
    <property type="match status" value="1"/>
</dbReference>
<evidence type="ECO:0000256" key="2">
    <source>
        <dbReference type="ARBA" id="ARBA00023122"/>
    </source>
</evidence>
<evidence type="ECO:0000256" key="1">
    <source>
        <dbReference type="ARBA" id="ARBA00022737"/>
    </source>
</evidence>
<dbReference type="EMBL" id="SJPX01000001">
    <property type="protein sequence ID" value="TWU57412.1"/>
    <property type="molecule type" value="Genomic_DNA"/>
</dbReference>
<dbReference type="RefSeq" id="WP_146532318.1">
    <property type="nucleotide sequence ID" value="NZ_SJPX01000001.1"/>
</dbReference>
<proteinExistence type="predicted"/>
<dbReference type="PANTHER" id="PTHR22777:SF17">
    <property type="entry name" value="UPF0053 PROTEIN SLL0260"/>
    <property type="match status" value="1"/>
</dbReference>
<feature type="transmembrane region" description="Helical" evidence="4">
    <location>
        <begin position="96"/>
        <end position="115"/>
    </location>
</feature>
<keyword evidence="7" id="KW-1185">Reference proteome</keyword>
<keyword evidence="3 4" id="KW-1133">Transmembrane helix</keyword>
<protein>
    <recommendedName>
        <fullName evidence="5">CNNM transmembrane domain-containing protein</fullName>
    </recommendedName>
</protein>
<gene>
    <name evidence="6" type="ORF">Poly59_03190</name>
</gene>
<dbReference type="OrthoDB" id="274143at2"/>
<dbReference type="GO" id="GO:0005886">
    <property type="term" value="C:plasma membrane"/>
    <property type="evidence" value="ECO:0007669"/>
    <property type="project" value="TreeGrafter"/>
</dbReference>
<keyword evidence="2" id="KW-0129">CBS domain</keyword>
<dbReference type="AlphaFoldDB" id="A0A5C6F953"/>
<evidence type="ECO:0000313" key="7">
    <source>
        <dbReference type="Proteomes" id="UP000317977"/>
    </source>
</evidence>
<dbReference type="PROSITE" id="PS51846">
    <property type="entry name" value="CNNM"/>
    <property type="match status" value="1"/>
</dbReference>
<keyword evidence="3 4" id="KW-0472">Membrane</keyword>
<feature type="transmembrane region" description="Helical" evidence="4">
    <location>
        <begin position="43"/>
        <end position="63"/>
    </location>
</feature>
<reference evidence="6 7" key="1">
    <citation type="submission" date="2019-02" db="EMBL/GenBank/DDBJ databases">
        <title>Deep-cultivation of Planctomycetes and their phenomic and genomic characterization uncovers novel biology.</title>
        <authorList>
            <person name="Wiegand S."/>
            <person name="Jogler M."/>
            <person name="Boedeker C."/>
            <person name="Pinto D."/>
            <person name="Vollmers J."/>
            <person name="Rivas-Marin E."/>
            <person name="Kohn T."/>
            <person name="Peeters S.H."/>
            <person name="Heuer A."/>
            <person name="Rast P."/>
            <person name="Oberbeckmann S."/>
            <person name="Bunk B."/>
            <person name="Jeske O."/>
            <person name="Meyerdierks A."/>
            <person name="Storesund J.E."/>
            <person name="Kallscheuer N."/>
            <person name="Luecker S."/>
            <person name="Lage O.M."/>
            <person name="Pohl T."/>
            <person name="Merkel B.J."/>
            <person name="Hornburger P."/>
            <person name="Mueller R.-W."/>
            <person name="Bruemmer F."/>
            <person name="Labrenz M."/>
            <person name="Spormann A.M."/>
            <person name="Op Den Camp H."/>
            <person name="Overmann J."/>
            <person name="Amann R."/>
            <person name="Jetten M.S.M."/>
            <person name="Mascher T."/>
            <person name="Medema M.H."/>
            <person name="Devos D.P."/>
            <person name="Kaster A.-K."/>
            <person name="Ovreas L."/>
            <person name="Rohde M."/>
            <person name="Galperin M.Y."/>
            <person name="Jogler C."/>
        </authorList>
    </citation>
    <scope>NUCLEOTIDE SEQUENCE [LARGE SCALE GENOMIC DNA]</scope>
    <source>
        <strain evidence="6 7">Poly59</strain>
    </source>
</reference>
<dbReference type="Pfam" id="PF01595">
    <property type="entry name" value="CNNM"/>
    <property type="match status" value="1"/>
</dbReference>
<feature type="transmembrane region" description="Helical" evidence="4">
    <location>
        <begin position="70"/>
        <end position="90"/>
    </location>
</feature>
<keyword evidence="1" id="KW-0677">Repeat</keyword>
<sequence>MILACVLFLIGLSLSAFFSGTETGLYRVSRTRLVLDGLSGSMAARGIIWLLNHPAIFVATTLVGNNLANYLTSLAIVMAVASLFGVGSSVELIGPMLMTPIVFVFGELLPKYLFYHAPYRMITATRPLLLGTAVLFAPVSILLGLLGQLLQKITGQTPFRLRLAMARGELDQILRDGHEAGILAAGQRSLAQRLFEVGNQTAMSFGVAADRLAIVTAPVDVDEARRQARRRNHPIVLVKRGTQIIGFLWYADLCAGEPSLELGPAIRGKVSDRHLNILLRLYDAASDVAVLYDEHNRVRCVVTRRQLLQPLIK</sequence>
<dbReference type="Proteomes" id="UP000317977">
    <property type="component" value="Unassembled WGS sequence"/>
</dbReference>
<accession>A0A5C6F953</accession>
<comment type="caution">
    <text evidence="6">The sequence shown here is derived from an EMBL/GenBank/DDBJ whole genome shotgun (WGS) entry which is preliminary data.</text>
</comment>
<evidence type="ECO:0000313" key="6">
    <source>
        <dbReference type="EMBL" id="TWU57412.1"/>
    </source>
</evidence>
<organism evidence="6 7">
    <name type="scientific">Rubripirellula reticaptiva</name>
    <dbReference type="NCBI Taxonomy" id="2528013"/>
    <lineage>
        <taxon>Bacteria</taxon>
        <taxon>Pseudomonadati</taxon>
        <taxon>Planctomycetota</taxon>
        <taxon>Planctomycetia</taxon>
        <taxon>Pirellulales</taxon>
        <taxon>Pirellulaceae</taxon>
        <taxon>Rubripirellula</taxon>
    </lineage>
</organism>